<evidence type="ECO:0000313" key="3">
    <source>
        <dbReference type="Proteomes" id="UP000265882"/>
    </source>
</evidence>
<feature type="signal peptide" evidence="1">
    <location>
        <begin position="1"/>
        <end position="21"/>
    </location>
</feature>
<protein>
    <recommendedName>
        <fullName evidence="4">Lipoprotein</fullName>
    </recommendedName>
</protein>
<evidence type="ECO:0000256" key="1">
    <source>
        <dbReference type="SAM" id="SignalP"/>
    </source>
</evidence>
<keyword evidence="1" id="KW-0732">Signal</keyword>
<evidence type="ECO:0000313" key="2">
    <source>
        <dbReference type="EMBL" id="RJP18253.1"/>
    </source>
</evidence>
<gene>
    <name evidence="2" type="ORF">C4520_14740</name>
</gene>
<dbReference type="EMBL" id="QZKU01000104">
    <property type="protein sequence ID" value="RJP18253.1"/>
    <property type="molecule type" value="Genomic_DNA"/>
</dbReference>
<comment type="caution">
    <text evidence="2">The sequence shown here is derived from an EMBL/GenBank/DDBJ whole genome shotgun (WGS) entry which is preliminary data.</text>
</comment>
<name>A0A3A4N9Q2_ABYX5</name>
<dbReference type="AlphaFoldDB" id="A0A3A4N9Q2"/>
<evidence type="ECO:0008006" key="4">
    <source>
        <dbReference type="Google" id="ProtNLM"/>
    </source>
</evidence>
<dbReference type="PROSITE" id="PS51257">
    <property type="entry name" value="PROKAR_LIPOPROTEIN"/>
    <property type="match status" value="1"/>
</dbReference>
<accession>A0A3A4N9Q2</accession>
<reference evidence="2 3" key="1">
    <citation type="journal article" date="2017" name="ISME J.">
        <title>Energy and carbon metabolisms in a deep terrestrial subsurface fluid microbial community.</title>
        <authorList>
            <person name="Momper L."/>
            <person name="Jungbluth S.P."/>
            <person name="Lee M.D."/>
            <person name="Amend J.P."/>
        </authorList>
    </citation>
    <scope>NUCLEOTIDE SEQUENCE [LARGE SCALE GENOMIC DNA]</scope>
    <source>
        <strain evidence="2">SURF_5</strain>
    </source>
</reference>
<organism evidence="2 3">
    <name type="scientific">Abyssobacteria bacterium (strain SURF_5)</name>
    <dbReference type="NCBI Taxonomy" id="2093360"/>
    <lineage>
        <taxon>Bacteria</taxon>
        <taxon>Pseudomonadati</taxon>
        <taxon>Candidatus Hydrogenedentota</taxon>
        <taxon>Candidatus Abyssobacteria</taxon>
    </lineage>
</organism>
<proteinExistence type="predicted"/>
<feature type="chain" id="PRO_5017348135" description="Lipoprotein" evidence="1">
    <location>
        <begin position="22"/>
        <end position="208"/>
    </location>
</feature>
<sequence length="208" mass="23941">MKLGTLYEALLTTALAFAVFACSSTDRIRTPENPDPVIKGEITEEKVQQALQLKLDREIKFLQENSERFKQQVVAVPMNSTTYYYKYYDEFPEGPAGVRITVTPADSLSSAYNATATCRKVRYQTHLSKSRGKAAENDDFTKDEGVQKNSYIFDGSIWRLRSSIFEVTKTSVYNEDQWVASRDRIRRVEEEKPEYFVDKLRTLFGLLD</sequence>
<dbReference type="Proteomes" id="UP000265882">
    <property type="component" value="Unassembled WGS sequence"/>
</dbReference>